<dbReference type="RefSeq" id="WP_116061995.1">
    <property type="nucleotide sequence ID" value="NZ_QRDZ01000014.1"/>
</dbReference>
<dbReference type="InterPro" id="IPR000801">
    <property type="entry name" value="Esterase-like"/>
</dbReference>
<keyword evidence="1" id="KW-0378">Hydrolase</keyword>
<accession>A0A3D9JQG6</accession>
<organism evidence="1 2">
    <name type="scientific">Cohnella phaseoli</name>
    <dbReference type="NCBI Taxonomy" id="456490"/>
    <lineage>
        <taxon>Bacteria</taxon>
        <taxon>Bacillati</taxon>
        <taxon>Bacillota</taxon>
        <taxon>Bacilli</taxon>
        <taxon>Bacillales</taxon>
        <taxon>Paenibacillaceae</taxon>
        <taxon>Cohnella</taxon>
    </lineage>
</organism>
<name>A0A3D9JQG6_9BACL</name>
<dbReference type="GO" id="GO:0016787">
    <property type="term" value="F:hydrolase activity"/>
    <property type="evidence" value="ECO:0007669"/>
    <property type="project" value="UniProtKB-KW"/>
</dbReference>
<evidence type="ECO:0000313" key="1">
    <source>
        <dbReference type="EMBL" id="RED75676.1"/>
    </source>
</evidence>
<protein>
    <submittedName>
        <fullName evidence="1">S-formylglutathione hydrolase FrmB</fullName>
    </submittedName>
</protein>
<dbReference type="PANTHER" id="PTHR48098">
    <property type="entry name" value="ENTEROCHELIN ESTERASE-RELATED"/>
    <property type="match status" value="1"/>
</dbReference>
<dbReference type="InterPro" id="IPR029058">
    <property type="entry name" value="AB_hydrolase_fold"/>
</dbReference>
<sequence length="264" mass="29259">MALIQCGFYSDILSLSVSMNVIVPQALAMNAGGTGWENGGRRLPVLYLLHGLSDDHSTWLRRTSIERYAEERGVAVVMPEVHRSFYSDIGKHRQYWTFVSKELPSIAEALFPVATDRSGRFVAGLSMGGYGAFKLALRLPERYASAASLSGALDFAGIGAFMGDEAQEVFGDRPAAGSDNDLFALAERLARGAADKEALPAFYQCCGTEDFLYDDNRRFLDHVRKLGLSLTYEEGPGTHAWDYWDAHIRKVLDWLPLEKANRPI</sequence>
<dbReference type="SUPFAM" id="SSF53474">
    <property type="entry name" value="alpha/beta-Hydrolases"/>
    <property type="match status" value="1"/>
</dbReference>
<dbReference type="AlphaFoldDB" id="A0A3D9JQG6"/>
<dbReference type="EMBL" id="QRDZ01000014">
    <property type="protein sequence ID" value="RED75676.1"/>
    <property type="molecule type" value="Genomic_DNA"/>
</dbReference>
<proteinExistence type="predicted"/>
<dbReference type="OrthoDB" id="9803578at2"/>
<dbReference type="Pfam" id="PF00756">
    <property type="entry name" value="Esterase"/>
    <property type="match status" value="1"/>
</dbReference>
<gene>
    <name evidence="1" type="ORF">DFP98_11436</name>
</gene>
<evidence type="ECO:0000313" key="2">
    <source>
        <dbReference type="Proteomes" id="UP000256977"/>
    </source>
</evidence>
<dbReference type="InterPro" id="IPR050583">
    <property type="entry name" value="Mycobacterial_A85_antigen"/>
</dbReference>
<dbReference type="GO" id="GO:0016747">
    <property type="term" value="F:acyltransferase activity, transferring groups other than amino-acyl groups"/>
    <property type="evidence" value="ECO:0007669"/>
    <property type="project" value="TreeGrafter"/>
</dbReference>
<dbReference type="Proteomes" id="UP000256977">
    <property type="component" value="Unassembled WGS sequence"/>
</dbReference>
<keyword evidence="2" id="KW-1185">Reference proteome</keyword>
<comment type="caution">
    <text evidence="1">The sequence shown here is derived from an EMBL/GenBank/DDBJ whole genome shotgun (WGS) entry which is preliminary data.</text>
</comment>
<dbReference type="Gene3D" id="3.40.50.1820">
    <property type="entry name" value="alpha/beta hydrolase"/>
    <property type="match status" value="1"/>
</dbReference>
<reference evidence="1 2" key="1">
    <citation type="submission" date="2018-07" db="EMBL/GenBank/DDBJ databases">
        <title>Genomic Encyclopedia of Type Strains, Phase III (KMG-III): the genomes of soil and plant-associated and newly described type strains.</title>
        <authorList>
            <person name="Whitman W."/>
        </authorList>
    </citation>
    <scope>NUCLEOTIDE SEQUENCE [LARGE SCALE GENOMIC DNA]</scope>
    <source>
        <strain evidence="1 2">CECT 7287</strain>
    </source>
</reference>
<dbReference type="PANTHER" id="PTHR48098:SF1">
    <property type="entry name" value="DIACYLGLYCEROL ACYLTRANSFERASE_MYCOLYLTRANSFERASE AG85A"/>
    <property type="match status" value="1"/>
</dbReference>